<protein>
    <submittedName>
        <fullName evidence="3">NUDIX domain-containing protein</fullName>
    </submittedName>
</protein>
<dbReference type="PROSITE" id="PS00893">
    <property type="entry name" value="NUDIX_BOX"/>
    <property type="match status" value="1"/>
</dbReference>
<evidence type="ECO:0000256" key="1">
    <source>
        <dbReference type="ARBA" id="ARBA00022801"/>
    </source>
</evidence>
<dbReference type="InterPro" id="IPR015797">
    <property type="entry name" value="NUDIX_hydrolase-like_dom_sf"/>
</dbReference>
<dbReference type="InterPro" id="IPR000086">
    <property type="entry name" value="NUDIX_hydrolase_dom"/>
</dbReference>
<dbReference type="GO" id="GO:0016787">
    <property type="term" value="F:hydrolase activity"/>
    <property type="evidence" value="ECO:0007669"/>
    <property type="project" value="UniProtKB-KW"/>
</dbReference>
<dbReference type="EMBL" id="VXMH01000015">
    <property type="protein sequence ID" value="MYC93861.1"/>
    <property type="molecule type" value="Genomic_DNA"/>
</dbReference>
<name>A0A6B1D259_9CHLR</name>
<dbReference type="Gene3D" id="3.90.79.10">
    <property type="entry name" value="Nucleoside Triphosphate Pyrophosphohydrolase"/>
    <property type="match status" value="1"/>
</dbReference>
<evidence type="ECO:0000313" key="3">
    <source>
        <dbReference type="EMBL" id="MYC93861.1"/>
    </source>
</evidence>
<dbReference type="PROSITE" id="PS51462">
    <property type="entry name" value="NUDIX"/>
    <property type="match status" value="1"/>
</dbReference>
<gene>
    <name evidence="3" type="ORF">F4X14_02725</name>
</gene>
<reference evidence="3" key="1">
    <citation type="submission" date="2019-09" db="EMBL/GenBank/DDBJ databases">
        <title>Characterisation of the sponge microbiome using genome-centric metagenomics.</title>
        <authorList>
            <person name="Engelberts J.P."/>
            <person name="Robbins S.J."/>
            <person name="De Goeij J.M."/>
            <person name="Aranda M."/>
            <person name="Bell S.C."/>
            <person name="Webster N.S."/>
        </authorList>
    </citation>
    <scope>NUCLEOTIDE SEQUENCE</scope>
    <source>
        <strain evidence="3">SB0661_bin_32</strain>
    </source>
</reference>
<keyword evidence="1" id="KW-0378">Hydrolase</keyword>
<evidence type="ECO:0000259" key="2">
    <source>
        <dbReference type="PROSITE" id="PS51462"/>
    </source>
</evidence>
<proteinExistence type="predicted"/>
<feature type="domain" description="Nudix hydrolase" evidence="2">
    <location>
        <begin position="59"/>
        <end position="196"/>
    </location>
</feature>
<dbReference type="Pfam" id="PF00293">
    <property type="entry name" value="NUDIX"/>
    <property type="match status" value="1"/>
</dbReference>
<dbReference type="InterPro" id="IPR020084">
    <property type="entry name" value="NUDIX_hydrolase_CS"/>
</dbReference>
<dbReference type="AlphaFoldDB" id="A0A6B1D259"/>
<sequence length="196" mass="21887">MTPSSLPSTSTTVDQKLKAFLRGRTLLAEERLDWSGGGKEFVQTRTTYALNPSDSPPLSLVTSVRAILTRGPQVMVMRDPDGEHIVPGGRLDGGEGLLEALRRELLEETGWSIRNDPVLIGMFHYHIHSPKPAGHRYPYPDFLQLLYRAETDRHYPEAMEVDGFEIDAQLRSREQVEGLSLSAGEFALLKLADESQ</sequence>
<accession>A0A6B1D259</accession>
<organism evidence="3">
    <name type="scientific">Caldilineaceae bacterium SB0661_bin_32</name>
    <dbReference type="NCBI Taxonomy" id="2605255"/>
    <lineage>
        <taxon>Bacteria</taxon>
        <taxon>Bacillati</taxon>
        <taxon>Chloroflexota</taxon>
        <taxon>Caldilineae</taxon>
        <taxon>Caldilineales</taxon>
        <taxon>Caldilineaceae</taxon>
    </lineage>
</organism>
<dbReference type="SUPFAM" id="SSF55811">
    <property type="entry name" value="Nudix"/>
    <property type="match status" value="1"/>
</dbReference>
<comment type="caution">
    <text evidence="3">The sequence shown here is derived from an EMBL/GenBank/DDBJ whole genome shotgun (WGS) entry which is preliminary data.</text>
</comment>